<dbReference type="InterPro" id="IPR002227">
    <property type="entry name" value="Tyrosinase_Cu-bd"/>
</dbReference>
<keyword evidence="1" id="KW-0812">Transmembrane</keyword>
<keyword evidence="1" id="KW-0472">Membrane</keyword>
<evidence type="ECO:0000313" key="4">
    <source>
        <dbReference type="Proteomes" id="UP000326340"/>
    </source>
</evidence>
<evidence type="ECO:0000313" key="3">
    <source>
        <dbReference type="EMBL" id="TQN71029.1"/>
    </source>
</evidence>
<evidence type="ECO:0000256" key="1">
    <source>
        <dbReference type="SAM" id="Phobius"/>
    </source>
</evidence>
<evidence type="ECO:0000259" key="2">
    <source>
        <dbReference type="Pfam" id="PF00264"/>
    </source>
</evidence>
<proteinExistence type="predicted"/>
<dbReference type="InterPro" id="IPR008922">
    <property type="entry name" value="Di-copper_centre_dom_sf"/>
</dbReference>
<dbReference type="SUPFAM" id="SSF48056">
    <property type="entry name" value="Di-copper centre-containing domain"/>
    <property type="match status" value="1"/>
</dbReference>
<dbReference type="Gene3D" id="1.10.1280.10">
    <property type="entry name" value="Di-copper center containing domain from catechol oxidase"/>
    <property type="match status" value="1"/>
</dbReference>
<feature type="domain" description="Tyrosinase copper-binding" evidence="2">
    <location>
        <begin position="179"/>
        <end position="301"/>
    </location>
</feature>
<feature type="non-terminal residue" evidence="3">
    <location>
        <position position="303"/>
    </location>
</feature>
<dbReference type="AlphaFoldDB" id="A0A5Q4BWQ0"/>
<feature type="transmembrane region" description="Helical" evidence="1">
    <location>
        <begin position="37"/>
        <end position="56"/>
    </location>
</feature>
<dbReference type="Proteomes" id="UP000326340">
    <property type="component" value="Unassembled WGS sequence"/>
</dbReference>
<keyword evidence="4" id="KW-1185">Reference proteome</keyword>
<sequence>MPSASSEQDYDLLLPGECDPRDFILIKARFPWELTKWTLLVGISLIAGFFSIASLFGRISLSRRGRFPPCSRPVVRREWRALTPDERTHFTDAVTCLSSVPSNRGLHGSLYDDFAFLHLHFGSRCLSLHSPQDHPLFSADYHVQHTPLLLFSLGTDMRWFYGRLLCVNSVALKDRYRIYWDWTMDWMDLHGSSIWNNATGFGGDGDPAGPIVVGEGRCVTDGPFSNLRPVRYNHTSLKHCLARGFRNEDAVGRPLNTWFGPESIGGLLRMPRYRDFEWDMENRLHNRMHRAVSGDFLSLTAAN</sequence>
<name>A0A5Q4BWQ0_9PEZI</name>
<gene>
    <name evidence="3" type="primary">UstQ-1</name>
    <name evidence="3" type="ORF">CSHISOI_04461</name>
</gene>
<reference evidence="3 4" key="1">
    <citation type="journal article" date="2019" name="Sci. Rep.">
        <title>Colletotrichum shisoi sp. nov., an anthracnose pathogen of Perilla frutescens in Japan: molecular phylogenetic, morphological and genomic evidence.</title>
        <authorList>
            <person name="Gan P."/>
            <person name="Tsushima A."/>
            <person name="Hiroyama R."/>
            <person name="Narusaka M."/>
            <person name="Takano Y."/>
            <person name="Narusaka Y."/>
            <person name="Kawaradani M."/>
            <person name="Damm U."/>
            <person name="Shirasu K."/>
        </authorList>
    </citation>
    <scope>NUCLEOTIDE SEQUENCE [LARGE SCALE GENOMIC DNA]</scope>
    <source>
        <strain evidence="3 4">PG-2018a</strain>
    </source>
</reference>
<dbReference type="EMBL" id="PUHP01000312">
    <property type="protein sequence ID" value="TQN71029.1"/>
    <property type="molecule type" value="Genomic_DNA"/>
</dbReference>
<organism evidence="3 4">
    <name type="scientific">Colletotrichum shisoi</name>
    <dbReference type="NCBI Taxonomy" id="2078593"/>
    <lineage>
        <taxon>Eukaryota</taxon>
        <taxon>Fungi</taxon>
        <taxon>Dikarya</taxon>
        <taxon>Ascomycota</taxon>
        <taxon>Pezizomycotina</taxon>
        <taxon>Sordariomycetes</taxon>
        <taxon>Hypocreomycetidae</taxon>
        <taxon>Glomerellales</taxon>
        <taxon>Glomerellaceae</taxon>
        <taxon>Colletotrichum</taxon>
        <taxon>Colletotrichum destructivum species complex</taxon>
    </lineage>
</organism>
<comment type="caution">
    <text evidence="3">The sequence shown here is derived from an EMBL/GenBank/DDBJ whole genome shotgun (WGS) entry which is preliminary data.</text>
</comment>
<protein>
    <submittedName>
        <fullName evidence="3">Tyrosinase ustQ</fullName>
    </submittedName>
</protein>
<keyword evidence="1" id="KW-1133">Transmembrane helix</keyword>
<accession>A0A5Q4BWQ0</accession>
<dbReference type="OrthoDB" id="6132182at2759"/>
<dbReference type="Pfam" id="PF00264">
    <property type="entry name" value="Tyrosinase"/>
    <property type="match status" value="1"/>
</dbReference>
<dbReference type="GO" id="GO:0016491">
    <property type="term" value="F:oxidoreductase activity"/>
    <property type="evidence" value="ECO:0007669"/>
    <property type="project" value="InterPro"/>
</dbReference>